<organism evidence="1 2">
    <name type="scientific">Natronoglycomyces albus</name>
    <dbReference type="NCBI Taxonomy" id="2811108"/>
    <lineage>
        <taxon>Bacteria</taxon>
        <taxon>Bacillati</taxon>
        <taxon>Actinomycetota</taxon>
        <taxon>Actinomycetes</taxon>
        <taxon>Glycomycetales</taxon>
        <taxon>Glycomycetaceae</taxon>
        <taxon>Natronoglycomyces</taxon>
    </lineage>
</organism>
<sequence length="238" mass="26329">MNDERIRDGTLARPATARLLQACGPLQPLQPGRNDQPAVRSVHAMRTGPPAKQATKAFGEDVYSHQAAHRITQCSGTLMSIPIYHFSVLTGPSEKSRARTDVDIHGLSLWLEAKPISPLVIARFRNRAHSIAAIIRFYGQLYSSRSGTQHFEPEICIEVGRKYAPQWEMLRSWCGAEAQARHDELAELRGEVARLSGLVAAAITELDKSGSQGAARRIESELIVPLKLIRASQRLAHR</sequence>
<evidence type="ECO:0000313" key="2">
    <source>
        <dbReference type="Proteomes" id="UP000662939"/>
    </source>
</evidence>
<dbReference type="Proteomes" id="UP000662939">
    <property type="component" value="Chromosome"/>
</dbReference>
<dbReference type="RefSeq" id="WP_213170886.1">
    <property type="nucleotide sequence ID" value="NZ_CP070496.1"/>
</dbReference>
<keyword evidence="2" id="KW-1185">Reference proteome</keyword>
<accession>A0A895XQQ4</accession>
<dbReference type="EMBL" id="CP070496">
    <property type="protein sequence ID" value="QSB04886.1"/>
    <property type="molecule type" value="Genomic_DNA"/>
</dbReference>
<evidence type="ECO:0000313" key="1">
    <source>
        <dbReference type="EMBL" id="QSB04886.1"/>
    </source>
</evidence>
<dbReference type="AlphaFoldDB" id="A0A895XQQ4"/>
<protein>
    <submittedName>
        <fullName evidence="1">Uncharacterized protein</fullName>
    </submittedName>
</protein>
<name>A0A895XQQ4_9ACTN</name>
<proteinExistence type="predicted"/>
<dbReference type="KEGG" id="nav:JQS30_14135"/>
<reference evidence="1" key="1">
    <citation type="submission" date="2021-02" db="EMBL/GenBank/DDBJ databases">
        <title>Natronoglycomyces albus gen. nov., sp. nov, a haloalkaliphilic actinobacterium from a soda solonchak soil.</title>
        <authorList>
            <person name="Sorokin D.Y."/>
            <person name="Khijniak T.V."/>
            <person name="Zakharycheva A.P."/>
            <person name="Boueva O.V."/>
            <person name="Ariskina E.V."/>
            <person name="Hahnke R.L."/>
            <person name="Bunk B."/>
            <person name="Sproer C."/>
            <person name="Schumann P."/>
            <person name="Evtushenko L.I."/>
            <person name="Kublanov I.V."/>
        </authorList>
    </citation>
    <scope>NUCLEOTIDE SEQUENCE</scope>
    <source>
        <strain evidence="1">DSM 106290</strain>
    </source>
</reference>
<gene>
    <name evidence="1" type="ORF">JQS30_14135</name>
</gene>